<proteinExistence type="predicted"/>
<feature type="domain" description="WH2" evidence="3">
    <location>
        <begin position="1102"/>
        <end position="1122"/>
    </location>
</feature>
<dbReference type="GO" id="GO:0003779">
    <property type="term" value="F:actin binding"/>
    <property type="evidence" value="ECO:0007669"/>
    <property type="project" value="InterPro"/>
</dbReference>
<dbReference type="PROSITE" id="PS51082">
    <property type="entry name" value="WH2"/>
    <property type="match status" value="1"/>
</dbReference>
<evidence type="ECO:0000256" key="1">
    <source>
        <dbReference type="SAM" id="Coils"/>
    </source>
</evidence>
<feature type="coiled-coil region" evidence="1">
    <location>
        <begin position="579"/>
        <end position="606"/>
    </location>
</feature>
<reference evidence="4" key="1">
    <citation type="submission" date="2014-07" db="EMBL/GenBank/DDBJ databases">
        <authorList>
            <person name="Martin A.A"/>
            <person name="De Silva N."/>
        </authorList>
    </citation>
    <scope>NUCLEOTIDE SEQUENCE</scope>
</reference>
<evidence type="ECO:0000256" key="2">
    <source>
        <dbReference type="SAM" id="MobiDB-lite"/>
    </source>
</evidence>
<name>A0A0K0FB46_STRVS</name>
<feature type="compositionally biased region" description="Polar residues" evidence="2">
    <location>
        <begin position="1029"/>
        <end position="1048"/>
    </location>
</feature>
<feature type="compositionally biased region" description="Low complexity" evidence="2">
    <location>
        <begin position="902"/>
        <end position="921"/>
    </location>
</feature>
<dbReference type="Proteomes" id="UP000035680">
    <property type="component" value="Unassembled WGS sequence"/>
</dbReference>
<protein>
    <submittedName>
        <fullName evidence="5">WH2 domain-containing protein</fullName>
    </submittedName>
</protein>
<feature type="compositionally biased region" description="Basic and acidic residues" evidence="2">
    <location>
        <begin position="1049"/>
        <end position="1060"/>
    </location>
</feature>
<dbReference type="WBParaSite" id="SVE_0605200.3">
    <property type="protein sequence ID" value="SVE_0605200.3"/>
    <property type="gene ID" value="SVE_0605200"/>
</dbReference>
<dbReference type="InterPro" id="IPR003124">
    <property type="entry name" value="WH2_dom"/>
</dbReference>
<sequence>MILQEEVNYSNGTLQSSNGESKIIRRKAFSKNKQVTFGKNIKIRKNKRVYRKRSRIIKNKSINTSKYYSKEKIEVENKNYSYMNSLPKNHLILKYPKEKNNNDQIYQVPYISLSTDSYGKEWTTTNPKTIPHNYSKFNEFYEIPLFPDCTLDIRSNKKKINDIDIVSANQINYEPIYPASSFKGSVLSTHQNTEASILASDIDSNLLCKPWNNNSKITKTSSHSSNTYSLSQKDKNYFYDCLEEHKSKSLHPPRTVKAVKKLNFFNKQNSLQRTKSVDSTNSIASSGLSSGRSSIKSLKSLSETFLQTDKMVIVRENIQSENITSTLNLNEKENGKKKKPLKFLSFFTKKGSSKKIIPEDEGKKIIKNVVENKTLIEVNDKNEYDNKLSESKKEIFSFKTTFKESISSFKFNSRKKFRAPNPPECEDIVDKKNNLSISMPNVNEIIEEEKLKKINHSLEPFRTPPMMISKFKSVFEETKNTYQSTPDLRCDDENLVVCTLTNKDYKMTEEDMIVKLNLETVDKFLKVNSCDIRDKTTDEMIRGRMLSNVRSNNYTKDNNLQSLNSQILIKESPSISDSSEQLVREYNKLKILYEKLKKSVDSTQELTSQRSFNLQASIIEQHNVVKKLCEQVKLEKELKEKVTEGEISPMINPKNNYQIDKDGRLISNNTSYITSTSQLPECEFRNNSTTIRIDTFHMDTYSSNSILHHSNGKITTSNNDGNERLYDYNEKPKSVNYINNRYIDNTNHSKYLYSDKSFSKKDDAEKISKLWLGEENGKKIKNSTYSNKSPTSSKNNHYEKIKPFYNNRLEEEMRTQMEREMQHKEERKLVEEEVTSGTLKGNKNEKIVLVKKNMLGSPKNDKKNVSSFDTTSSSNSIIINLTGENGYGKYDNVKNNIYNNHNTTPLSPKSTPSTSNTISSKNFLPSRKDLVILKSPISLKVPQNSSPISNNLKSEKNFFQLDNKESVINQMKNTLRKVSPPIEKTGMTLGRVIDNIPQQKVSPSSKNSESGISSDSSPSTSPLPPPPLFNNNGTFINKTFKNFSASTDNYKKPPDHENTGKPKNPPPPPPPTGLGIKKLPTNNFELLNKKNKNQNSKNEQLSRDDLLAEIRNFGGAARLKRQA</sequence>
<feature type="compositionally biased region" description="Pro residues" evidence="2">
    <location>
        <begin position="1063"/>
        <end position="1072"/>
    </location>
</feature>
<keyword evidence="4" id="KW-1185">Reference proteome</keyword>
<evidence type="ECO:0000313" key="5">
    <source>
        <dbReference type="WBParaSite" id="SVE_0605200.3"/>
    </source>
</evidence>
<feature type="region of interest" description="Disordered" evidence="2">
    <location>
        <begin position="994"/>
        <end position="1079"/>
    </location>
</feature>
<organism evidence="4 5">
    <name type="scientific">Strongyloides venezuelensis</name>
    <name type="common">Threadworm</name>
    <dbReference type="NCBI Taxonomy" id="75913"/>
    <lineage>
        <taxon>Eukaryota</taxon>
        <taxon>Metazoa</taxon>
        <taxon>Ecdysozoa</taxon>
        <taxon>Nematoda</taxon>
        <taxon>Chromadorea</taxon>
        <taxon>Rhabditida</taxon>
        <taxon>Tylenchina</taxon>
        <taxon>Panagrolaimomorpha</taxon>
        <taxon>Strongyloidoidea</taxon>
        <taxon>Strongyloididae</taxon>
        <taxon>Strongyloides</taxon>
    </lineage>
</organism>
<accession>A0A0K0FB46</accession>
<evidence type="ECO:0000259" key="3">
    <source>
        <dbReference type="PROSITE" id="PS51082"/>
    </source>
</evidence>
<dbReference type="AlphaFoldDB" id="A0A0K0FB46"/>
<reference evidence="5" key="2">
    <citation type="submission" date="2015-08" db="UniProtKB">
        <authorList>
            <consortium name="WormBaseParasite"/>
        </authorList>
    </citation>
    <scope>IDENTIFICATION</scope>
</reference>
<feature type="region of interest" description="Disordered" evidence="2">
    <location>
        <begin position="899"/>
        <end position="921"/>
    </location>
</feature>
<feature type="compositionally biased region" description="Low complexity" evidence="2">
    <location>
        <begin position="1002"/>
        <end position="1020"/>
    </location>
</feature>
<evidence type="ECO:0000313" key="4">
    <source>
        <dbReference type="Proteomes" id="UP000035680"/>
    </source>
</evidence>
<keyword evidence="1" id="KW-0175">Coiled coil</keyword>